<dbReference type="InterPro" id="IPR047795">
    <property type="entry name" value="Put_SteA-like"/>
</dbReference>
<feature type="transmembrane region" description="Helical" evidence="1">
    <location>
        <begin position="353"/>
        <end position="372"/>
    </location>
</feature>
<accession>A0A6P0HIV1</accession>
<feature type="domain" description="SteA-like C-terminal" evidence="2">
    <location>
        <begin position="342"/>
        <end position="379"/>
    </location>
</feature>
<organism evidence="3 4">
    <name type="scientific">Nocardioides zeae</name>
    <dbReference type="NCBI Taxonomy" id="1457234"/>
    <lineage>
        <taxon>Bacteria</taxon>
        <taxon>Bacillati</taxon>
        <taxon>Actinomycetota</taxon>
        <taxon>Actinomycetes</taxon>
        <taxon>Propionibacteriales</taxon>
        <taxon>Nocardioidaceae</taxon>
        <taxon>Nocardioides</taxon>
    </lineage>
</organism>
<sequence length="399" mass="42294">MRLRTRSDATDVLPGHRGTVRVGRRVSNLLPRIRSGDVACVDLVDMDTSTAQALLDAGVSAVLNVQPMISGRYPNRGPQLLVDADVLVVDSLGEAALTTIRDGADVRVHEGAVHAADKDGALLAEGREVDGPLVQRLLAGAREGLTSQLDTFTHNASEFLRREQDLLLHGQGVPEIETAIEGRPVVLVVRGESSAAELGDLRRFMAEQRPVVIGVDRAADDLLEAGHPADVVVLSSGVDSALPSTKALKAATDVIAVVPEGISREATAQLDRLGVRPNKVQTQATAEDVALLVADREQASVIVGVGVAATLPDFLDRQRSGLASTYLTRLKVGRRLVDASTVPTLYSGRLRPVHLLLLVLAGFVALVAAIAVTPAGQLWGEDIAAWSRDVVDYLRGLLP</sequence>
<evidence type="ECO:0000259" key="2">
    <source>
        <dbReference type="Pfam" id="PF12555"/>
    </source>
</evidence>
<dbReference type="InterPro" id="IPR022215">
    <property type="entry name" value="SteA-like_C"/>
</dbReference>
<evidence type="ECO:0000313" key="3">
    <source>
        <dbReference type="EMBL" id="NEN78531.1"/>
    </source>
</evidence>
<evidence type="ECO:0000256" key="1">
    <source>
        <dbReference type="SAM" id="Phobius"/>
    </source>
</evidence>
<keyword evidence="4" id="KW-1185">Reference proteome</keyword>
<dbReference type="NCBIfam" id="NF040608">
    <property type="entry name" value="division_SteA"/>
    <property type="match status" value="1"/>
</dbReference>
<evidence type="ECO:0000313" key="4">
    <source>
        <dbReference type="Proteomes" id="UP000468687"/>
    </source>
</evidence>
<keyword evidence="1" id="KW-0472">Membrane</keyword>
<dbReference type="EMBL" id="JAAGXA010000005">
    <property type="protein sequence ID" value="NEN78531.1"/>
    <property type="molecule type" value="Genomic_DNA"/>
</dbReference>
<proteinExistence type="predicted"/>
<dbReference type="Pfam" id="PF12555">
    <property type="entry name" value="SteA-like_C"/>
    <property type="match status" value="1"/>
</dbReference>
<keyword evidence="1" id="KW-0812">Transmembrane</keyword>
<name>A0A6P0HIV1_9ACTN</name>
<reference evidence="3 4" key="1">
    <citation type="journal article" date="2014" name="Int. J. Syst. Evol. Microbiol.">
        <title>Nocardioides zeae sp. nov., isolated from the stem of Zea mays.</title>
        <authorList>
            <person name="Glaeser S.P."/>
            <person name="McInroy J.A."/>
            <person name="Busse H.J."/>
            <person name="Kampfer P."/>
        </authorList>
    </citation>
    <scope>NUCLEOTIDE SEQUENCE [LARGE SCALE GENOMIC DNA]</scope>
    <source>
        <strain evidence="3 4">JCM 30728</strain>
    </source>
</reference>
<dbReference type="Proteomes" id="UP000468687">
    <property type="component" value="Unassembled WGS sequence"/>
</dbReference>
<protein>
    <recommendedName>
        <fullName evidence="2">SteA-like C-terminal domain-containing protein</fullName>
    </recommendedName>
</protein>
<dbReference type="RefSeq" id="WP_163772056.1">
    <property type="nucleotide sequence ID" value="NZ_JAAGXA010000005.1"/>
</dbReference>
<keyword evidence="1" id="KW-1133">Transmembrane helix</keyword>
<dbReference type="AlphaFoldDB" id="A0A6P0HIV1"/>
<comment type="caution">
    <text evidence="3">The sequence shown here is derived from an EMBL/GenBank/DDBJ whole genome shotgun (WGS) entry which is preliminary data.</text>
</comment>
<gene>
    <name evidence="3" type="ORF">G3T38_09585</name>
</gene>